<gene>
    <name evidence="1" type="ORF">CNX70_21975</name>
</gene>
<sequence length="90" mass="9711">MLLTALLPTTYMLATYNAEPAPAVAPPPRTGTPDRPATMAYAPILYVDNETGCHYLTTDALQALVPRMDRDGKQVCLRPAGAQPSQPENK</sequence>
<dbReference type="Proteomes" id="UP000218437">
    <property type="component" value="Chromosome"/>
</dbReference>
<keyword evidence="2" id="KW-1185">Reference proteome</keyword>
<accession>A0A290X0W5</accession>
<organism evidence="1 2">
    <name type="scientific">Janthinobacterium svalbardensis</name>
    <dbReference type="NCBI Taxonomy" id="368607"/>
    <lineage>
        <taxon>Bacteria</taxon>
        <taxon>Pseudomonadati</taxon>
        <taxon>Pseudomonadota</taxon>
        <taxon>Betaproteobacteria</taxon>
        <taxon>Burkholderiales</taxon>
        <taxon>Oxalobacteraceae</taxon>
        <taxon>Janthinobacterium</taxon>
    </lineage>
</organism>
<protein>
    <submittedName>
        <fullName evidence="1">Uncharacterized protein</fullName>
    </submittedName>
</protein>
<evidence type="ECO:0000313" key="1">
    <source>
        <dbReference type="EMBL" id="ATD62516.1"/>
    </source>
</evidence>
<dbReference type="AlphaFoldDB" id="A0A290X0W5"/>
<reference evidence="1 2" key="1">
    <citation type="submission" date="2017-09" db="EMBL/GenBank/DDBJ databases">
        <title>Complete genome sequence of Janthinobacterium svalbardensis PAMC 27463.</title>
        <authorList>
            <person name="Cho Y.-J."/>
            <person name="Cho A."/>
            <person name="Kim O.-S."/>
            <person name="Lee J.-I."/>
        </authorList>
    </citation>
    <scope>NUCLEOTIDE SEQUENCE [LARGE SCALE GENOMIC DNA]</scope>
    <source>
        <strain evidence="1 2">PAMC 27463</strain>
    </source>
</reference>
<dbReference type="EMBL" id="CP023422">
    <property type="protein sequence ID" value="ATD62516.1"/>
    <property type="molecule type" value="Genomic_DNA"/>
</dbReference>
<proteinExistence type="predicted"/>
<evidence type="ECO:0000313" key="2">
    <source>
        <dbReference type="Proteomes" id="UP000218437"/>
    </source>
</evidence>
<name>A0A290X0W5_9BURK</name>
<dbReference type="KEGG" id="jsv:CNX70_21975"/>